<feature type="signal peptide" evidence="1">
    <location>
        <begin position="1"/>
        <end position="20"/>
    </location>
</feature>
<evidence type="ECO:0000313" key="2">
    <source>
        <dbReference type="EMBL" id="KPJ53857.1"/>
    </source>
</evidence>
<dbReference type="AlphaFoldDB" id="A0A0S7WUP1"/>
<evidence type="ECO:0008006" key="4">
    <source>
        <dbReference type="Google" id="ProtNLM"/>
    </source>
</evidence>
<feature type="chain" id="PRO_5006639654" description="Lipocalin-like domain-containing protein" evidence="1">
    <location>
        <begin position="21"/>
        <end position="112"/>
    </location>
</feature>
<organism evidence="2 3">
    <name type="scientific">candidate division TA06 bacterium DG_24</name>
    <dbReference type="NCBI Taxonomy" id="1703770"/>
    <lineage>
        <taxon>Bacteria</taxon>
        <taxon>Bacteria division TA06</taxon>
    </lineage>
</organism>
<reference evidence="2 3" key="1">
    <citation type="journal article" date="2015" name="Microbiome">
        <title>Genomic resolution of linkages in carbon, nitrogen, and sulfur cycling among widespread estuary sediment bacteria.</title>
        <authorList>
            <person name="Baker B.J."/>
            <person name="Lazar C.S."/>
            <person name="Teske A.P."/>
            <person name="Dick G.J."/>
        </authorList>
    </citation>
    <scope>NUCLEOTIDE SEQUENCE [LARGE SCALE GENOMIC DNA]</scope>
    <source>
        <strain evidence="2">DG_24</strain>
    </source>
</reference>
<keyword evidence="1" id="KW-0732">Signal</keyword>
<sequence length="112" mass="12457">MKQAMLSGILLLSAMLVVSCSESPQKKIVGVWYPVGGNEGETVTFNSDGTVMSWEGRAEWQLSDEEPLVLSILEDGSLEAEYLVTFISDDEMEFELKGYQGEKQTLKRKSSE</sequence>
<dbReference type="EMBL" id="LIZS01000011">
    <property type="protein sequence ID" value="KPJ53857.1"/>
    <property type="molecule type" value="Genomic_DNA"/>
</dbReference>
<dbReference type="Proteomes" id="UP000052008">
    <property type="component" value="Unassembled WGS sequence"/>
</dbReference>
<accession>A0A0S7WUP1</accession>
<proteinExistence type="predicted"/>
<evidence type="ECO:0000256" key="1">
    <source>
        <dbReference type="SAM" id="SignalP"/>
    </source>
</evidence>
<dbReference type="STRING" id="1703770.AMJ39_02920"/>
<evidence type="ECO:0000313" key="3">
    <source>
        <dbReference type="Proteomes" id="UP000052008"/>
    </source>
</evidence>
<dbReference type="PROSITE" id="PS51257">
    <property type="entry name" value="PROKAR_LIPOPROTEIN"/>
    <property type="match status" value="1"/>
</dbReference>
<protein>
    <recommendedName>
        <fullName evidence="4">Lipocalin-like domain-containing protein</fullName>
    </recommendedName>
</protein>
<comment type="caution">
    <text evidence="2">The sequence shown here is derived from an EMBL/GenBank/DDBJ whole genome shotgun (WGS) entry which is preliminary data.</text>
</comment>
<name>A0A0S7WUP1_UNCT6</name>
<gene>
    <name evidence="2" type="ORF">AMJ39_02920</name>
</gene>